<protein>
    <submittedName>
        <fullName evidence="1">Uncharacterized protein</fullName>
    </submittedName>
</protein>
<proteinExistence type="predicted"/>
<dbReference type="RefSeq" id="WP_156130146.1">
    <property type="nucleotide sequence ID" value="NZ_JBIURA010000002.1"/>
</dbReference>
<evidence type="ECO:0000313" key="2">
    <source>
        <dbReference type="Proteomes" id="UP000039370"/>
    </source>
</evidence>
<reference evidence="2" key="1">
    <citation type="submission" date="2015-01" db="EMBL/GenBank/DDBJ databases">
        <authorList>
            <person name="MANFREDI Pablo"/>
        </authorList>
    </citation>
    <scope>NUCLEOTIDE SEQUENCE [LARGE SCALE GENOMIC DNA]</scope>
    <source>
        <strain evidence="2">Cc11</strain>
    </source>
</reference>
<name>A0A0B7IJG7_9FLAO</name>
<dbReference type="AlphaFoldDB" id="A0A0B7IJG7"/>
<organism evidence="1 2">
    <name type="scientific">Capnocytophaga canimorsus</name>
    <dbReference type="NCBI Taxonomy" id="28188"/>
    <lineage>
        <taxon>Bacteria</taxon>
        <taxon>Pseudomonadati</taxon>
        <taxon>Bacteroidota</taxon>
        <taxon>Flavobacteriia</taxon>
        <taxon>Flavobacteriales</taxon>
        <taxon>Flavobacteriaceae</taxon>
        <taxon>Capnocytophaga</taxon>
    </lineage>
</organism>
<dbReference type="Proteomes" id="UP000039370">
    <property type="component" value="Unassembled WGS sequence"/>
</dbReference>
<gene>
    <name evidence="1" type="ORF">CCAN11_2190011</name>
</gene>
<evidence type="ECO:0000313" key="1">
    <source>
        <dbReference type="EMBL" id="CEN50694.1"/>
    </source>
</evidence>
<sequence length="45" mass="5250">MGTFTQNRVEISKNRAEFPIEMIKFAKNSAKIANRMEILTLYTDK</sequence>
<dbReference type="EMBL" id="CDOK01000134">
    <property type="protein sequence ID" value="CEN50694.1"/>
    <property type="molecule type" value="Genomic_DNA"/>
</dbReference>
<accession>A0A0B7IJG7</accession>